<protein>
    <submittedName>
        <fullName evidence="3">Uncharacterized protein</fullName>
    </submittedName>
</protein>
<evidence type="ECO:0000256" key="2">
    <source>
        <dbReference type="SAM" id="Phobius"/>
    </source>
</evidence>
<evidence type="ECO:0000256" key="1">
    <source>
        <dbReference type="SAM" id="Coils"/>
    </source>
</evidence>
<accession>A0A382Q2Q0</accession>
<keyword evidence="2" id="KW-1133">Transmembrane helix</keyword>
<feature type="non-terminal residue" evidence="3">
    <location>
        <position position="1"/>
    </location>
</feature>
<dbReference type="EMBL" id="UINC01111254">
    <property type="protein sequence ID" value="SVC79337.1"/>
    <property type="molecule type" value="Genomic_DNA"/>
</dbReference>
<name>A0A382Q2Q0_9ZZZZ</name>
<keyword evidence="1" id="KW-0175">Coiled coil</keyword>
<evidence type="ECO:0000313" key="3">
    <source>
        <dbReference type="EMBL" id="SVC79337.1"/>
    </source>
</evidence>
<gene>
    <name evidence="3" type="ORF">METZ01_LOCUS332191</name>
</gene>
<feature type="transmembrane region" description="Helical" evidence="2">
    <location>
        <begin position="159"/>
        <end position="183"/>
    </location>
</feature>
<sequence length="329" mass="37869">KKVAIRKSYDQQISKIRSDLDTENKKIDTDVAKINQQINNVVDTSEATLTATIEIYDQQLKELSTQNTTRSTAINKKYDTSIDQEGQRRDLALKEFERRQKRIPQLEKTIEELRDKITAVEDKINKATGGFQMRRFASVIFGEPPAQVTPEQVGLVTRIWLISVSLIVSLIGTILALASFVLADREVFTPKNITKKPIRSSLRRLIVSRRKFYQKNSETRFANFLRASTELLSASKERLLRPKVKYFERPVEKIVTVTKEVPVDKVVYKEVPKEIIKKEMVYVPFYSIEGGTVDLTGEIKDLTDPEEIKQKIKQAVDQYQNKKKDTSKK</sequence>
<keyword evidence="2" id="KW-0472">Membrane</keyword>
<reference evidence="3" key="1">
    <citation type="submission" date="2018-05" db="EMBL/GenBank/DDBJ databases">
        <authorList>
            <person name="Lanie J.A."/>
            <person name="Ng W.-L."/>
            <person name="Kazmierczak K.M."/>
            <person name="Andrzejewski T.M."/>
            <person name="Davidsen T.M."/>
            <person name="Wayne K.J."/>
            <person name="Tettelin H."/>
            <person name="Glass J.I."/>
            <person name="Rusch D."/>
            <person name="Podicherti R."/>
            <person name="Tsui H.-C.T."/>
            <person name="Winkler M.E."/>
        </authorList>
    </citation>
    <scope>NUCLEOTIDE SEQUENCE</scope>
</reference>
<keyword evidence="2" id="KW-0812">Transmembrane</keyword>
<proteinExistence type="predicted"/>
<organism evidence="3">
    <name type="scientific">marine metagenome</name>
    <dbReference type="NCBI Taxonomy" id="408172"/>
    <lineage>
        <taxon>unclassified sequences</taxon>
        <taxon>metagenomes</taxon>
        <taxon>ecological metagenomes</taxon>
    </lineage>
</organism>
<feature type="coiled-coil region" evidence="1">
    <location>
        <begin position="96"/>
        <end position="130"/>
    </location>
</feature>
<dbReference type="AlphaFoldDB" id="A0A382Q2Q0"/>